<dbReference type="PANTHER" id="PTHR36405:SF1">
    <property type="entry name" value="OS07G0520600 PROTEIN"/>
    <property type="match status" value="1"/>
</dbReference>
<name>A0A5J5A300_9ASTE</name>
<evidence type="ECO:0000313" key="3">
    <source>
        <dbReference type="Proteomes" id="UP000325577"/>
    </source>
</evidence>
<feature type="region of interest" description="Disordered" evidence="1">
    <location>
        <begin position="51"/>
        <end position="100"/>
    </location>
</feature>
<sequence length="167" mass="17942">MVQTLEAIKGGGGSIKVGTTGTISALMSRELESMKSAPQLPVSSRNISPTVSVLVPGGSTTAKRLKPKTLSTDEASSSSNNNSINHKGPEISRKTKQYNQRTHQIPMLGSDNISLDGTPIREKPEKRVPYIVEIVDIKCGNPDRSWASPITNRLKKLGFSKLSESIG</sequence>
<evidence type="ECO:0000313" key="2">
    <source>
        <dbReference type="EMBL" id="KAA8523707.1"/>
    </source>
</evidence>
<reference evidence="2 3" key="1">
    <citation type="submission" date="2019-09" db="EMBL/GenBank/DDBJ databases">
        <title>A chromosome-level genome assembly of the Chinese tupelo Nyssa sinensis.</title>
        <authorList>
            <person name="Yang X."/>
            <person name="Kang M."/>
            <person name="Yang Y."/>
            <person name="Xiong H."/>
            <person name="Wang M."/>
            <person name="Zhang Z."/>
            <person name="Wang Z."/>
            <person name="Wu H."/>
            <person name="Ma T."/>
            <person name="Liu J."/>
            <person name="Xi Z."/>
        </authorList>
    </citation>
    <scope>NUCLEOTIDE SEQUENCE [LARGE SCALE GENOMIC DNA]</scope>
    <source>
        <strain evidence="2">J267</strain>
        <tissue evidence="2">Leaf</tissue>
    </source>
</reference>
<accession>A0A5J5A300</accession>
<evidence type="ECO:0000256" key="1">
    <source>
        <dbReference type="SAM" id="MobiDB-lite"/>
    </source>
</evidence>
<dbReference type="PANTHER" id="PTHR36405">
    <property type="entry name" value="BNAA10G09140D PROTEIN"/>
    <property type="match status" value="1"/>
</dbReference>
<gene>
    <name evidence="2" type="ORF">F0562_010130</name>
</gene>
<protein>
    <submittedName>
        <fullName evidence="2">Uncharacterized protein</fullName>
    </submittedName>
</protein>
<dbReference type="AlphaFoldDB" id="A0A5J5A300"/>
<organism evidence="2 3">
    <name type="scientific">Nyssa sinensis</name>
    <dbReference type="NCBI Taxonomy" id="561372"/>
    <lineage>
        <taxon>Eukaryota</taxon>
        <taxon>Viridiplantae</taxon>
        <taxon>Streptophyta</taxon>
        <taxon>Embryophyta</taxon>
        <taxon>Tracheophyta</taxon>
        <taxon>Spermatophyta</taxon>
        <taxon>Magnoliopsida</taxon>
        <taxon>eudicotyledons</taxon>
        <taxon>Gunneridae</taxon>
        <taxon>Pentapetalae</taxon>
        <taxon>asterids</taxon>
        <taxon>Cornales</taxon>
        <taxon>Nyssaceae</taxon>
        <taxon>Nyssa</taxon>
    </lineage>
</organism>
<keyword evidence="3" id="KW-1185">Reference proteome</keyword>
<proteinExistence type="predicted"/>
<dbReference type="EMBL" id="CM018047">
    <property type="protein sequence ID" value="KAA8523707.1"/>
    <property type="molecule type" value="Genomic_DNA"/>
</dbReference>
<dbReference type="OrthoDB" id="670923at2759"/>
<dbReference type="Proteomes" id="UP000325577">
    <property type="component" value="Linkage Group LG4"/>
</dbReference>